<keyword evidence="1" id="KW-0472">Membrane</keyword>
<keyword evidence="3" id="KW-1185">Reference proteome</keyword>
<sequence>MSTEDELRKRLRVLGETSGLAIPPLEITDDARSRLVSAEIRGWDDSEDRIVVSESLLEADPEEQAWRLAACLGYWASPVPRRRRRQGWAIAGLFLFLYFGFGIFALSTNNQLPTWVTFAIGSGLAALAPLVAAAVSRRFHRALDESGQDVLSRAGYDPAAVARQVFGAQSDPRWWKRLHRREPTPSERLRAAGGSVPSVHPPLY</sequence>
<feature type="transmembrane region" description="Helical" evidence="1">
    <location>
        <begin position="87"/>
        <end position="106"/>
    </location>
</feature>
<evidence type="ECO:0000256" key="1">
    <source>
        <dbReference type="SAM" id="Phobius"/>
    </source>
</evidence>
<organism evidence="2 3">
    <name type="scientific">Blastococcus jejuensis</name>
    <dbReference type="NCBI Taxonomy" id="351224"/>
    <lineage>
        <taxon>Bacteria</taxon>
        <taxon>Bacillati</taxon>
        <taxon>Actinomycetota</taxon>
        <taxon>Actinomycetes</taxon>
        <taxon>Geodermatophilales</taxon>
        <taxon>Geodermatophilaceae</taxon>
        <taxon>Blastococcus</taxon>
    </lineage>
</organism>
<dbReference type="Proteomes" id="UP001499924">
    <property type="component" value="Unassembled WGS sequence"/>
</dbReference>
<accession>A0ABP6PL65</accession>
<reference evidence="3" key="1">
    <citation type="journal article" date="2019" name="Int. J. Syst. Evol. Microbiol.">
        <title>The Global Catalogue of Microorganisms (GCM) 10K type strain sequencing project: providing services to taxonomists for standard genome sequencing and annotation.</title>
        <authorList>
            <consortium name="The Broad Institute Genomics Platform"/>
            <consortium name="The Broad Institute Genome Sequencing Center for Infectious Disease"/>
            <person name="Wu L."/>
            <person name="Ma J."/>
        </authorList>
    </citation>
    <scope>NUCLEOTIDE SEQUENCE [LARGE SCALE GENOMIC DNA]</scope>
    <source>
        <strain evidence="3">JCM 15614</strain>
    </source>
</reference>
<gene>
    <name evidence="2" type="ORF">GCM10010531_40810</name>
</gene>
<feature type="transmembrane region" description="Helical" evidence="1">
    <location>
        <begin position="112"/>
        <end position="135"/>
    </location>
</feature>
<keyword evidence="1" id="KW-0812">Transmembrane</keyword>
<proteinExistence type="predicted"/>
<dbReference type="RefSeq" id="WP_344690905.1">
    <property type="nucleotide sequence ID" value="NZ_BAAAVV010000015.1"/>
</dbReference>
<keyword evidence="1" id="KW-1133">Transmembrane helix</keyword>
<dbReference type="EMBL" id="BAAAVV010000015">
    <property type="protein sequence ID" value="GAA3182387.1"/>
    <property type="molecule type" value="Genomic_DNA"/>
</dbReference>
<protein>
    <submittedName>
        <fullName evidence="2">Uncharacterized protein</fullName>
    </submittedName>
</protein>
<evidence type="ECO:0000313" key="2">
    <source>
        <dbReference type="EMBL" id="GAA3182387.1"/>
    </source>
</evidence>
<name>A0ABP6PL65_9ACTN</name>
<evidence type="ECO:0000313" key="3">
    <source>
        <dbReference type="Proteomes" id="UP001499924"/>
    </source>
</evidence>
<comment type="caution">
    <text evidence="2">The sequence shown here is derived from an EMBL/GenBank/DDBJ whole genome shotgun (WGS) entry which is preliminary data.</text>
</comment>